<protein>
    <submittedName>
        <fullName evidence="2">N-acetyltransferase</fullName>
    </submittedName>
</protein>
<dbReference type="InterPro" id="IPR045057">
    <property type="entry name" value="Gcn5-rel_NAT"/>
</dbReference>
<name>A0A974BL40_SEDHY</name>
<sequence>MDFKHEKSRIYLENEDGNCIAEVTFPEVSNDKVNVNHTYVDRSLRGQGVADKLMTALALDLRKNNKKATATCSYAVDWFEKHQDFEDVYK</sequence>
<dbReference type="SUPFAM" id="SSF55729">
    <property type="entry name" value="Acyl-CoA N-acyltransferases (Nat)"/>
    <property type="match status" value="1"/>
</dbReference>
<evidence type="ECO:0000313" key="3">
    <source>
        <dbReference type="Proteomes" id="UP000611629"/>
    </source>
</evidence>
<dbReference type="InterPro" id="IPR016181">
    <property type="entry name" value="Acyl_CoA_acyltransferase"/>
</dbReference>
<proteinExistence type="predicted"/>
<dbReference type="PROSITE" id="PS51729">
    <property type="entry name" value="GNAT_YJDJ"/>
    <property type="match status" value="1"/>
</dbReference>
<feature type="domain" description="N-acetyltransferase" evidence="1">
    <location>
        <begin position="2"/>
        <end position="90"/>
    </location>
</feature>
<accession>A0A974BL40</accession>
<organism evidence="2 3">
    <name type="scientific">Sedimentibacter hydroxybenzoicus DSM 7310</name>
    <dbReference type="NCBI Taxonomy" id="1123245"/>
    <lineage>
        <taxon>Bacteria</taxon>
        <taxon>Bacillati</taxon>
        <taxon>Bacillota</taxon>
        <taxon>Tissierellia</taxon>
        <taxon>Sedimentibacter</taxon>
    </lineage>
</organism>
<dbReference type="RefSeq" id="WP_179238436.1">
    <property type="nucleotide sequence ID" value="NZ_JACBNQ010000012.1"/>
</dbReference>
<dbReference type="PANTHER" id="PTHR31435:SF10">
    <property type="entry name" value="BSR4717 PROTEIN"/>
    <property type="match status" value="1"/>
</dbReference>
<reference evidence="2" key="1">
    <citation type="submission" date="2020-07" db="EMBL/GenBank/DDBJ databases">
        <title>Genomic analysis of a strain of Sedimentibacter Hydroxybenzoicus DSM7310.</title>
        <authorList>
            <person name="Ma S."/>
        </authorList>
    </citation>
    <scope>NUCLEOTIDE SEQUENCE</scope>
    <source>
        <strain evidence="2">DSM 7310</strain>
    </source>
</reference>
<keyword evidence="3" id="KW-1185">Reference proteome</keyword>
<comment type="caution">
    <text evidence="2">The sequence shown here is derived from an EMBL/GenBank/DDBJ whole genome shotgun (WGS) entry which is preliminary data.</text>
</comment>
<dbReference type="AlphaFoldDB" id="A0A974BL40"/>
<dbReference type="CDD" id="cd04301">
    <property type="entry name" value="NAT_SF"/>
    <property type="match status" value="1"/>
</dbReference>
<dbReference type="PANTHER" id="PTHR31435">
    <property type="entry name" value="PROTEIN NATD1"/>
    <property type="match status" value="1"/>
</dbReference>
<evidence type="ECO:0000313" key="2">
    <source>
        <dbReference type="EMBL" id="NYB74732.1"/>
    </source>
</evidence>
<gene>
    <name evidence="2" type="ORF">HZF24_11350</name>
</gene>
<dbReference type="InterPro" id="IPR031165">
    <property type="entry name" value="GNAT_YJDJ"/>
</dbReference>
<dbReference type="Pfam" id="PF14542">
    <property type="entry name" value="Acetyltransf_CG"/>
    <property type="match status" value="1"/>
</dbReference>
<dbReference type="EMBL" id="JACBNQ010000012">
    <property type="protein sequence ID" value="NYB74732.1"/>
    <property type="molecule type" value="Genomic_DNA"/>
</dbReference>
<dbReference type="Gene3D" id="3.40.630.30">
    <property type="match status" value="1"/>
</dbReference>
<dbReference type="Proteomes" id="UP000611629">
    <property type="component" value="Unassembled WGS sequence"/>
</dbReference>
<evidence type="ECO:0000259" key="1">
    <source>
        <dbReference type="PROSITE" id="PS51729"/>
    </source>
</evidence>